<sequence length="272" mass="31503">MAMAVCGVSTRRLNHAILALVLWSTSFTALVYRKSFKLSMTPMGENAEPSDVFDGSFWSSLDYGNITCGQYKCLFRAKNETNTGYLVAHNLRGIQLYEETQQAWNLELYIGSRHKAKQLSISPPFKELVPVTFPQEEIVRDPRKRKGLYEKEQMYRGGEMATVQKVTLAPESILIITNEDRPAKWLYRRVANKNTDFLETLREDLERTMSLLEDVPLLAVDFQVMVDEHGNLYHFDLDRAFVDSMYCRADFDERFVEDYDNTVAMLLGLYDW</sequence>
<reference evidence="2 3" key="1">
    <citation type="journal article" date="2012" name="Genome Biol.">
        <title>Genome and low-iron response of an oceanic diatom adapted to chronic iron limitation.</title>
        <authorList>
            <person name="Lommer M."/>
            <person name="Specht M."/>
            <person name="Roy A.S."/>
            <person name="Kraemer L."/>
            <person name="Andreson R."/>
            <person name="Gutowska M.A."/>
            <person name="Wolf J."/>
            <person name="Bergner S.V."/>
            <person name="Schilhabel M.B."/>
            <person name="Klostermeier U.C."/>
            <person name="Beiko R.G."/>
            <person name="Rosenstiel P."/>
            <person name="Hippler M."/>
            <person name="Laroche J."/>
        </authorList>
    </citation>
    <scope>NUCLEOTIDE SEQUENCE [LARGE SCALE GENOMIC DNA]</scope>
    <source>
        <strain evidence="2 3">CCMP1005</strain>
    </source>
</reference>
<name>K0TB30_THAOC</name>
<evidence type="ECO:0000313" key="2">
    <source>
        <dbReference type="EMBL" id="EJK74324.1"/>
    </source>
</evidence>
<gene>
    <name evidence="2" type="ORF">THAOC_04003</name>
</gene>
<keyword evidence="1" id="KW-1133">Transmembrane helix</keyword>
<keyword evidence="3" id="KW-1185">Reference proteome</keyword>
<evidence type="ECO:0000256" key="1">
    <source>
        <dbReference type="SAM" id="Phobius"/>
    </source>
</evidence>
<organism evidence="2 3">
    <name type="scientific">Thalassiosira oceanica</name>
    <name type="common">Marine diatom</name>
    <dbReference type="NCBI Taxonomy" id="159749"/>
    <lineage>
        <taxon>Eukaryota</taxon>
        <taxon>Sar</taxon>
        <taxon>Stramenopiles</taxon>
        <taxon>Ochrophyta</taxon>
        <taxon>Bacillariophyta</taxon>
        <taxon>Coscinodiscophyceae</taxon>
        <taxon>Thalassiosirophycidae</taxon>
        <taxon>Thalassiosirales</taxon>
        <taxon>Thalassiosiraceae</taxon>
        <taxon>Thalassiosira</taxon>
    </lineage>
</organism>
<dbReference type="Proteomes" id="UP000266841">
    <property type="component" value="Unassembled WGS sequence"/>
</dbReference>
<feature type="transmembrane region" description="Helical" evidence="1">
    <location>
        <begin position="12"/>
        <end position="32"/>
    </location>
</feature>
<proteinExistence type="predicted"/>
<protein>
    <submittedName>
        <fullName evidence="2">Uncharacterized protein</fullName>
    </submittedName>
</protein>
<keyword evidence="1" id="KW-0472">Membrane</keyword>
<keyword evidence="1" id="KW-0812">Transmembrane</keyword>
<dbReference type="AlphaFoldDB" id="K0TB30"/>
<comment type="caution">
    <text evidence="2">The sequence shown here is derived from an EMBL/GenBank/DDBJ whole genome shotgun (WGS) entry which is preliminary data.</text>
</comment>
<feature type="non-terminal residue" evidence="2">
    <location>
        <position position="272"/>
    </location>
</feature>
<evidence type="ECO:0000313" key="3">
    <source>
        <dbReference type="Proteomes" id="UP000266841"/>
    </source>
</evidence>
<dbReference type="EMBL" id="AGNL01003782">
    <property type="protein sequence ID" value="EJK74324.1"/>
    <property type="molecule type" value="Genomic_DNA"/>
</dbReference>
<accession>K0TB30</accession>